<evidence type="ECO:0008006" key="3">
    <source>
        <dbReference type="Google" id="ProtNLM"/>
    </source>
</evidence>
<dbReference type="Pfam" id="PF10673">
    <property type="entry name" value="DUF2487"/>
    <property type="match status" value="1"/>
</dbReference>
<sequence>MLWNAKEISLYLKEKAYIDTIIVPLLPISFSDRTKQEAEQAEFITLLTNLLERQFKGRMLLVPPFTYLSEEDAQHRLEKLQKWIQEFESRQFDHVFCLTSDSGWKEFESDLDGKLIWMPSIPLEHMEEKYKRKIVDDQVNQLVKLIVQKWQTN</sequence>
<dbReference type="InterPro" id="IPR019615">
    <property type="entry name" value="DUF2487"/>
</dbReference>
<gene>
    <name evidence="1" type="ORF">KR50_22190</name>
</gene>
<dbReference type="Proteomes" id="UP000031972">
    <property type="component" value="Unassembled WGS sequence"/>
</dbReference>
<evidence type="ECO:0000313" key="1">
    <source>
        <dbReference type="EMBL" id="KIL48052.1"/>
    </source>
</evidence>
<dbReference type="OrthoDB" id="2678750at2"/>
<reference evidence="1 2" key="1">
    <citation type="submission" date="2015-01" db="EMBL/GenBank/DDBJ databases">
        <title>Jeotgalibacillus campisalis genome sequencing.</title>
        <authorList>
            <person name="Goh K.M."/>
            <person name="Chan K.-G."/>
            <person name="Yaakop A.S."/>
            <person name="Ee R."/>
            <person name="Gan H.M."/>
            <person name="Chan C.S."/>
        </authorList>
    </citation>
    <scope>NUCLEOTIDE SEQUENCE [LARGE SCALE GENOMIC DNA]</scope>
    <source>
        <strain evidence="1 2">SF-57</strain>
    </source>
</reference>
<organism evidence="1 2">
    <name type="scientific">Jeotgalibacillus campisalis</name>
    <dbReference type="NCBI Taxonomy" id="220754"/>
    <lineage>
        <taxon>Bacteria</taxon>
        <taxon>Bacillati</taxon>
        <taxon>Bacillota</taxon>
        <taxon>Bacilli</taxon>
        <taxon>Bacillales</taxon>
        <taxon>Caryophanaceae</taxon>
        <taxon>Jeotgalibacillus</taxon>
    </lineage>
</organism>
<dbReference type="RefSeq" id="WP_041058002.1">
    <property type="nucleotide sequence ID" value="NZ_JXRR01000014.1"/>
</dbReference>
<proteinExistence type="predicted"/>
<name>A0A0C2VGR3_9BACL</name>
<evidence type="ECO:0000313" key="2">
    <source>
        <dbReference type="Proteomes" id="UP000031972"/>
    </source>
</evidence>
<dbReference type="AlphaFoldDB" id="A0A0C2VGR3"/>
<keyword evidence="2" id="KW-1185">Reference proteome</keyword>
<protein>
    <recommendedName>
        <fullName evidence="3">DUF2487 domain-containing protein</fullName>
    </recommendedName>
</protein>
<dbReference type="PATRIC" id="fig|220754.4.peg.2235"/>
<comment type="caution">
    <text evidence="1">The sequence shown here is derived from an EMBL/GenBank/DDBJ whole genome shotgun (WGS) entry which is preliminary data.</text>
</comment>
<dbReference type="EMBL" id="JXRR01000014">
    <property type="protein sequence ID" value="KIL48052.1"/>
    <property type="molecule type" value="Genomic_DNA"/>
</dbReference>
<accession>A0A0C2VGR3</accession>